<sequence>RNARAACSVRRLLGPLPVPQNTGTDSICPLGPALPSPVLSCAPPVSPLSAAPALPVAGSCRR</sequence>
<protein>
    <submittedName>
        <fullName evidence="1">Uncharacterized protein</fullName>
    </submittedName>
</protein>
<accession>A0A061SM49</accession>
<reference evidence="1" key="1">
    <citation type="submission" date="2014-05" db="EMBL/GenBank/DDBJ databases">
        <title>The transcriptome of the halophilic microalga Tetraselmis sp. GSL018 isolated from the Great Salt Lake, Utah.</title>
        <authorList>
            <person name="Jinkerson R.E."/>
            <person name="D'Adamo S."/>
            <person name="Posewitz M.C."/>
        </authorList>
    </citation>
    <scope>NUCLEOTIDE SEQUENCE</scope>
    <source>
        <strain evidence="1">GSL018</strain>
    </source>
</reference>
<proteinExistence type="predicted"/>
<gene>
    <name evidence="1" type="ORF">TSPGSL018_2485</name>
</gene>
<dbReference type="EMBL" id="GBEZ01001153">
    <property type="protein sequence ID" value="JAC83796.1"/>
    <property type="molecule type" value="Transcribed_RNA"/>
</dbReference>
<evidence type="ECO:0000313" key="1">
    <source>
        <dbReference type="EMBL" id="JAC83796.1"/>
    </source>
</evidence>
<feature type="non-terminal residue" evidence="1">
    <location>
        <position position="1"/>
    </location>
</feature>
<name>A0A061SM49_9CHLO</name>
<dbReference type="AlphaFoldDB" id="A0A061SM49"/>
<organism evidence="1">
    <name type="scientific">Tetraselmis sp. GSL018</name>
    <dbReference type="NCBI Taxonomy" id="582737"/>
    <lineage>
        <taxon>Eukaryota</taxon>
        <taxon>Viridiplantae</taxon>
        <taxon>Chlorophyta</taxon>
        <taxon>core chlorophytes</taxon>
        <taxon>Chlorodendrophyceae</taxon>
        <taxon>Chlorodendrales</taxon>
        <taxon>Chlorodendraceae</taxon>
        <taxon>Tetraselmis</taxon>
    </lineage>
</organism>